<dbReference type="Pfam" id="PF20843">
    <property type="entry name" value="Rax2_3"/>
    <property type="match status" value="1"/>
</dbReference>
<gene>
    <name evidence="5" type="ORF">VSDG_04827</name>
</gene>
<dbReference type="Pfam" id="PF20842">
    <property type="entry name" value="Rax2_2"/>
    <property type="match status" value="1"/>
</dbReference>
<dbReference type="InterPro" id="IPR048266">
    <property type="entry name" value="Rax2-like_second"/>
</dbReference>
<evidence type="ECO:0000313" key="5">
    <source>
        <dbReference type="EMBL" id="ROV97924.1"/>
    </source>
</evidence>
<name>A0A423W3P1_CYTCH</name>
<comment type="caution">
    <text evidence="5">The sequence shown here is derived from an EMBL/GenBank/DDBJ whole genome shotgun (WGS) entry which is preliminary data.</text>
</comment>
<organism evidence="5 6">
    <name type="scientific">Cytospora chrysosperma</name>
    <name type="common">Cytospora canker fungus</name>
    <name type="synonym">Sphaeria chrysosperma</name>
    <dbReference type="NCBI Taxonomy" id="252740"/>
    <lineage>
        <taxon>Eukaryota</taxon>
        <taxon>Fungi</taxon>
        <taxon>Dikarya</taxon>
        <taxon>Ascomycota</taxon>
        <taxon>Pezizomycotina</taxon>
        <taxon>Sordariomycetes</taxon>
        <taxon>Sordariomycetidae</taxon>
        <taxon>Diaporthales</taxon>
        <taxon>Cytosporaceae</taxon>
        <taxon>Cytospora</taxon>
    </lineage>
</organism>
<keyword evidence="6" id="KW-1185">Reference proteome</keyword>
<accession>A0A423W3P1</accession>
<dbReference type="EMBL" id="LJZO01000015">
    <property type="protein sequence ID" value="ROV97924.1"/>
    <property type="molecule type" value="Genomic_DNA"/>
</dbReference>
<evidence type="ECO:0000259" key="2">
    <source>
        <dbReference type="Pfam" id="PF12768"/>
    </source>
</evidence>
<dbReference type="Proteomes" id="UP000284375">
    <property type="component" value="Unassembled WGS sequence"/>
</dbReference>
<keyword evidence="1" id="KW-0472">Membrane</keyword>
<evidence type="ECO:0000313" key="6">
    <source>
        <dbReference type="Proteomes" id="UP000284375"/>
    </source>
</evidence>
<dbReference type="STRING" id="252740.A0A423W3P1"/>
<proteinExistence type="predicted"/>
<evidence type="ECO:0008006" key="7">
    <source>
        <dbReference type="Google" id="ProtNLM"/>
    </source>
</evidence>
<feature type="domain" description="Rax2-like second" evidence="3">
    <location>
        <begin position="236"/>
        <end position="385"/>
    </location>
</feature>
<dbReference type="SUPFAM" id="SSF50965">
    <property type="entry name" value="Galactose oxidase, central domain"/>
    <property type="match status" value="2"/>
</dbReference>
<reference evidence="5 6" key="1">
    <citation type="submission" date="2015-09" db="EMBL/GenBank/DDBJ databases">
        <title>Host preference determinants of Valsa canker pathogens revealed by comparative genomics.</title>
        <authorList>
            <person name="Yin Z."/>
            <person name="Huang L."/>
        </authorList>
    </citation>
    <scope>NUCLEOTIDE SEQUENCE [LARGE SCALE GENOMIC DNA]</scope>
    <source>
        <strain evidence="5 6">YSFL</strain>
    </source>
</reference>
<dbReference type="PANTHER" id="PTHR31778">
    <property type="entry name" value="BUD SITE SELECTION PROTEIN RAX2"/>
    <property type="match status" value="1"/>
</dbReference>
<keyword evidence="1" id="KW-1133">Transmembrane helix</keyword>
<feature type="domain" description="Rax2-like third" evidence="4">
    <location>
        <begin position="396"/>
        <end position="556"/>
    </location>
</feature>
<dbReference type="AlphaFoldDB" id="A0A423W3P1"/>
<dbReference type="Pfam" id="PF12768">
    <property type="entry name" value="Rax2"/>
    <property type="match status" value="1"/>
</dbReference>
<dbReference type="InterPro" id="IPR024982">
    <property type="entry name" value="Rax2-like_C"/>
</dbReference>
<protein>
    <recommendedName>
        <fullName evidence="7">Cellular morphogenesis protein</fullName>
    </recommendedName>
</protein>
<keyword evidence="1" id="KW-0812">Transmembrane</keyword>
<evidence type="ECO:0000256" key="1">
    <source>
        <dbReference type="SAM" id="Phobius"/>
    </source>
</evidence>
<evidence type="ECO:0000259" key="3">
    <source>
        <dbReference type="Pfam" id="PF20842"/>
    </source>
</evidence>
<dbReference type="OrthoDB" id="2503993at2759"/>
<dbReference type="PANTHER" id="PTHR31778:SF2">
    <property type="entry name" value="BUD SITE SELECTION PROTEIN RAX2"/>
    <property type="match status" value="1"/>
</dbReference>
<feature type="domain" description="Rax2-like C-terminal" evidence="2">
    <location>
        <begin position="919"/>
        <end position="1164"/>
    </location>
</feature>
<feature type="transmembrane region" description="Helical" evidence="1">
    <location>
        <begin position="1174"/>
        <end position="1198"/>
    </location>
</feature>
<evidence type="ECO:0000259" key="4">
    <source>
        <dbReference type="Pfam" id="PF20843"/>
    </source>
</evidence>
<dbReference type="GO" id="GO:1902929">
    <property type="term" value="C:plasma membrane of growing cell tip"/>
    <property type="evidence" value="ECO:0007669"/>
    <property type="project" value="TreeGrafter"/>
</dbReference>
<dbReference type="InterPro" id="IPR011043">
    <property type="entry name" value="Gal_Oxase/kelch_b-propeller"/>
</dbReference>
<sequence>MRSPLSRRRVARRPIIGASSTSLRSLLTVSALASIPISQAINFTAVPDSFLDVDISSLGQVGFAGDFTGISLYQFEGQHEAPFNTNGSEGLLARLPNGVFTTVLQADASIQSMCDFVVDGVAQGVIIAGNFTSLGDNESTGVALFNPNTTEVTPLTGLQGSVSSVLCDEHVVYIGGNFMGIDNSTNAVSWVNGSFQALPFAGFNGPVSSIAKASNGHIIFGGSFTGLGNASTPSTPDEQLINLSTANITASGSATTSGFSDPSNIICSTSGDDGAGYTWLLADDTAGSWQASMGFGYRPTKLRLYNTHQDGRGTKTWRYTALPIHGIMNFTYIDPETKQNRTCTSECPLSSNSSITYQDFHFVNVIGMNAFRIDISDWYGSGGGLNGIELFTDDIFAFAINNFNEPTCANVSMASNATRTGDWAVSPSYGSNSEYLTAQLSSPITNDSASVVFFPDIRESGYYTVNMYTPGCLGDNSCSTRGEVQLTGTMSPTMGTNGTISTSLFQTNNYDKYDPIYYGYVDATSDSFKPAVTLTPANGQSLSQQTLVAQRVGFVLYNTTGGLNGLFEYDPSVTTFDASDFQESVFDKLGMNFTTGSAVTALATVGDVTYIGGNFSTSTSNNIVSVNSQDSTVQSLGNGLNGIVTSMVANGTDLWVGGSFDNTQSNDASGLANVAVYDSSASSWSALGAGVNGPVSLVVPLSMNISGTTPEVVISFTGNFSQLNAFGSNPAVSANGFSVWVPSQGNWLVNLDFPVEYLDGMLTTSVLDVTGSDPLFAGTVISSSLGAVGAASLAGSGPDFTLDDFGARIQSDPVSSFTSTVKRDTTNDDKASGVLDGAFLKSNELNITVLAGQFTATATNGSTIYSLAIVNTTDNATITGFTSGVSQDSTFAAVAIQESTLFAGGNVTGFISGTNVSGLVSFDLKANDYGQQPPPLDGGNATVSAIAVRPKSGDVYVGGSFTSAGALGCPAVCFFTTSSSQWNRPGNNLAGEARSMAWVTNKKLVAGGNFTVDGSRRFLVSYTSGADSWKEYPGAADLPGPVDIIVTGSSDGQQLWVAGTATNGSTFLMKYDGSTWKSAGQPFESGTDIQSLQMLSLTKSKGSSDLLDQKMSLMLTGNIIIPNFGSASAALFNGTALTPFALTTNSGNTAGTISRIFVEKTNFFSGGNSGHLPIYAIVLIGLGIALGLTLLIVVAGMVMERLRKKREGYVPAPTSMYDRGSGMQRIPPHELLESLGKGRPGAPHV</sequence>
<dbReference type="InterPro" id="IPR048265">
    <property type="entry name" value="Rax2-like_third"/>
</dbReference>